<dbReference type="HOGENOM" id="CLU_1793292_0_0_3"/>
<accession>B7KMP5</accession>
<gene>
    <name evidence="1" type="ordered locus">PCC7424_5498</name>
</gene>
<sequence>MLTAKILTTEDLIPSISWWLKLATDEDFLTQLKNDPSSIEIQLKAQSKLSEYLSPHIYEEVAFETAWTQCWQNHISYCQKYEGFFGYKLGQHLVTPDGEKGTIIDINISPECLKPIGIKWQTDVVYYNLFDLKKKKSVSSLQIH</sequence>
<dbReference type="AlphaFoldDB" id="B7KMP5"/>
<protein>
    <submittedName>
        <fullName evidence="1">Uncharacterized protein</fullName>
    </submittedName>
</protein>
<name>B7KMP5_GLOC7</name>
<proteinExistence type="predicted"/>
<keyword evidence="2" id="KW-1185">Reference proteome</keyword>
<evidence type="ECO:0000313" key="1">
    <source>
        <dbReference type="EMBL" id="ACK74067.1"/>
    </source>
</evidence>
<evidence type="ECO:0000313" key="2">
    <source>
        <dbReference type="Proteomes" id="UP000002384"/>
    </source>
</evidence>
<organism evidence="1 2">
    <name type="scientific">Gloeothece citriformis (strain PCC 7424)</name>
    <name type="common">Cyanothece sp. (strain PCC 7424)</name>
    <dbReference type="NCBI Taxonomy" id="65393"/>
    <lineage>
        <taxon>Bacteria</taxon>
        <taxon>Bacillati</taxon>
        <taxon>Cyanobacteriota</taxon>
        <taxon>Cyanophyceae</taxon>
        <taxon>Oscillatoriophycideae</taxon>
        <taxon>Chroococcales</taxon>
        <taxon>Aphanothecaceae</taxon>
        <taxon>Gloeothece</taxon>
        <taxon>Gloeothece citriformis</taxon>
    </lineage>
</organism>
<dbReference type="KEGG" id="cyc:PCC7424_5498"/>
<dbReference type="EMBL" id="CP001293">
    <property type="protein sequence ID" value="ACK74067.1"/>
    <property type="molecule type" value="Genomic_DNA"/>
</dbReference>
<geneLocation type="plasmid" evidence="1 2">
    <name>pP742402</name>
</geneLocation>
<reference evidence="2" key="1">
    <citation type="journal article" date="2011" name="MBio">
        <title>Novel metabolic attributes of the genus Cyanothece, comprising a group of unicellular nitrogen-fixing Cyanobacteria.</title>
        <authorList>
            <person name="Bandyopadhyay A."/>
            <person name="Elvitigala T."/>
            <person name="Welsh E."/>
            <person name="Stockel J."/>
            <person name="Liberton M."/>
            <person name="Min H."/>
            <person name="Sherman L.A."/>
            <person name="Pakrasi H.B."/>
        </authorList>
    </citation>
    <scope>NUCLEOTIDE SEQUENCE [LARGE SCALE GENOMIC DNA]</scope>
    <source>
        <strain evidence="2">PCC 7424</strain>
        <plasmid evidence="2">pP742402</plasmid>
    </source>
</reference>
<keyword evidence="1" id="KW-0614">Plasmid</keyword>
<dbReference type="RefSeq" id="WP_012599574.1">
    <property type="nucleotide sequence ID" value="NC_011737.1"/>
</dbReference>
<dbReference type="Proteomes" id="UP000002384">
    <property type="component" value="Plasmid pP742402"/>
</dbReference>